<sequence>LMIINVTTVGPIIWKTLANALCGMNATSISTDIHKTSNNVIIVILCLYSY</sequence>
<accession>A0A1X7SLZ5</accession>
<reference evidence="1" key="1">
    <citation type="submission" date="2017-05" db="UniProtKB">
        <authorList>
            <consortium name="EnsemblMetazoa"/>
        </authorList>
    </citation>
    <scope>IDENTIFICATION</scope>
</reference>
<organism evidence="1">
    <name type="scientific">Amphimedon queenslandica</name>
    <name type="common">Sponge</name>
    <dbReference type="NCBI Taxonomy" id="400682"/>
    <lineage>
        <taxon>Eukaryota</taxon>
        <taxon>Metazoa</taxon>
        <taxon>Porifera</taxon>
        <taxon>Demospongiae</taxon>
        <taxon>Heteroscleromorpha</taxon>
        <taxon>Haplosclerida</taxon>
        <taxon>Niphatidae</taxon>
        <taxon>Amphimedon</taxon>
    </lineage>
</organism>
<dbReference type="InParanoid" id="A0A1X7SLZ5"/>
<dbReference type="AlphaFoldDB" id="A0A1X7SLZ5"/>
<protein>
    <submittedName>
        <fullName evidence="1">Uncharacterized protein</fullName>
    </submittedName>
</protein>
<dbReference type="EnsemblMetazoa" id="Aqu2.1.03044_001">
    <property type="protein sequence ID" value="Aqu2.1.03044_001"/>
    <property type="gene ID" value="Aqu2.1.03044"/>
</dbReference>
<evidence type="ECO:0000313" key="1">
    <source>
        <dbReference type="EnsemblMetazoa" id="Aqu2.1.03044_001"/>
    </source>
</evidence>
<name>A0A1X7SLZ5_AMPQE</name>
<proteinExistence type="predicted"/>